<dbReference type="PANTHER" id="PTHR43434">
    <property type="entry name" value="PHOSPHOGLYCOLATE PHOSPHATASE"/>
    <property type="match status" value="1"/>
</dbReference>
<name>A0A8T9Q2G5_9BACT</name>
<keyword evidence="6" id="KW-1185">Reference proteome</keyword>
<dbReference type="SUPFAM" id="SSF56784">
    <property type="entry name" value="HAD-like"/>
    <property type="match status" value="1"/>
</dbReference>
<keyword evidence="5" id="KW-0378">Hydrolase</keyword>
<dbReference type="KEGG" id="hcu:MUN79_18385"/>
<dbReference type="InterPro" id="IPR036412">
    <property type="entry name" value="HAD-like_sf"/>
</dbReference>
<dbReference type="SFLD" id="SFLDG01129">
    <property type="entry name" value="C1.5:_HAD__Beta-PGM__Phosphata"/>
    <property type="match status" value="1"/>
</dbReference>
<dbReference type="Pfam" id="PF00702">
    <property type="entry name" value="Hydrolase"/>
    <property type="match status" value="1"/>
</dbReference>
<evidence type="ECO:0000256" key="2">
    <source>
        <dbReference type="ARBA" id="ARBA00004818"/>
    </source>
</evidence>
<sequence>MEAYTNVCWDKVKAVIFDVDGTLYTQRRLRKRMLRALVSYYALRPWRVQEMLILRRFRAEREKRPAYAGPNLEEDQYAWCATGTAYSVGQVRQVVQRWMFTHPNQYLKACIYPGTQALFEALRARHIPIAIYSDYPAHDKLRALGLQADLIVSSTDAAVNRLKPDPRGLLYLAEQLGVEPHECLFIGDRPELDGECARRAGMPCLIVDSKPQADFDFYQILLNQLTSNPQPIRYESDIYSNGR</sequence>
<comment type="catalytic activity">
    <reaction evidence="1">
        <text>2-phosphoglycolate + H2O = glycolate + phosphate</text>
        <dbReference type="Rhea" id="RHEA:14369"/>
        <dbReference type="ChEBI" id="CHEBI:15377"/>
        <dbReference type="ChEBI" id="CHEBI:29805"/>
        <dbReference type="ChEBI" id="CHEBI:43474"/>
        <dbReference type="ChEBI" id="CHEBI:58033"/>
        <dbReference type="EC" id="3.1.3.18"/>
    </reaction>
</comment>
<dbReference type="SFLD" id="SFLDS00003">
    <property type="entry name" value="Haloacid_Dehalogenase"/>
    <property type="match status" value="1"/>
</dbReference>
<comment type="pathway">
    <text evidence="2">Organic acid metabolism; glycolate biosynthesis; glycolate from 2-phosphoglycolate: step 1/1.</text>
</comment>
<organism evidence="5 6">
    <name type="scientific">Hymenobacter cellulosilyticus</name>
    <dbReference type="NCBI Taxonomy" id="2932248"/>
    <lineage>
        <taxon>Bacteria</taxon>
        <taxon>Pseudomonadati</taxon>
        <taxon>Bacteroidota</taxon>
        <taxon>Cytophagia</taxon>
        <taxon>Cytophagales</taxon>
        <taxon>Hymenobacteraceae</taxon>
        <taxon>Hymenobacter</taxon>
    </lineage>
</organism>
<dbReference type="EMBL" id="CP095046">
    <property type="protein sequence ID" value="UOQ70661.1"/>
    <property type="molecule type" value="Genomic_DNA"/>
</dbReference>
<evidence type="ECO:0000313" key="5">
    <source>
        <dbReference type="EMBL" id="UOQ70661.1"/>
    </source>
</evidence>
<reference evidence="5" key="1">
    <citation type="submission" date="2022-04" db="EMBL/GenBank/DDBJ databases">
        <title>Hymenobacter sp. isolated from the air.</title>
        <authorList>
            <person name="Won M."/>
            <person name="Lee C.-M."/>
            <person name="Woen H.-Y."/>
            <person name="Kwon S.-W."/>
        </authorList>
    </citation>
    <scope>NUCLEOTIDE SEQUENCE</scope>
    <source>
        <strain evidence="5">5116S-3</strain>
    </source>
</reference>
<accession>A0A8T9Q2G5</accession>
<dbReference type="RefSeq" id="WP_244674079.1">
    <property type="nucleotide sequence ID" value="NZ_CP095046.1"/>
</dbReference>
<dbReference type="InterPro" id="IPR006439">
    <property type="entry name" value="HAD-SF_hydro_IA"/>
</dbReference>
<gene>
    <name evidence="5" type="ORF">MUN79_18385</name>
</gene>
<dbReference type="EC" id="3.1.3.18" evidence="4"/>
<comment type="similarity">
    <text evidence="3">Belongs to the HAD-like hydrolase superfamily. CbbY/CbbZ/Gph/YieH family.</text>
</comment>
<dbReference type="PROSITE" id="PS01228">
    <property type="entry name" value="COF_1"/>
    <property type="match status" value="1"/>
</dbReference>
<dbReference type="GO" id="GO:0008967">
    <property type="term" value="F:phosphoglycolate phosphatase activity"/>
    <property type="evidence" value="ECO:0007669"/>
    <property type="project" value="UniProtKB-EC"/>
</dbReference>
<dbReference type="PRINTS" id="PR00413">
    <property type="entry name" value="HADHALOGNASE"/>
</dbReference>
<dbReference type="Proteomes" id="UP000831796">
    <property type="component" value="Chromosome"/>
</dbReference>
<dbReference type="AlphaFoldDB" id="A0A8T9Q2G5"/>
<evidence type="ECO:0000256" key="1">
    <source>
        <dbReference type="ARBA" id="ARBA00000830"/>
    </source>
</evidence>
<proteinExistence type="inferred from homology"/>
<dbReference type="NCBIfam" id="TIGR01549">
    <property type="entry name" value="HAD-SF-IA-v1"/>
    <property type="match status" value="1"/>
</dbReference>
<dbReference type="GO" id="GO:0006281">
    <property type="term" value="P:DNA repair"/>
    <property type="evidence" value="ECO:0007669"/>
    <property type="project" value="TreeGrafter"/>
</dbReference>
<evidence type="ECO:0000256" key="4">
    <source>
        <dbReference type="ARBA" id="ARBA00013078"/>
    </source>
</evidence>
<evidence type="ECO:0000313" key="6">
    <source>
        <dbReference type="Proteomes" id="UP000831796"/>
    </source>
</evidence>
<dbReference type="InterPro" id="IPR023214">
    <property type="entry name" value="HAD_sf"/>
</dbReference>
<dbReference type="PANTHER" id="PTHR43434:SF1">
    <property type="entry name" value="PHOSPHOGLYCOLATE PHOSPHATASE"/>
    <property type="match status" value="1"/>
</dbReference>
<protein>
    <recommendedName>
        <fullName evidence="4">phosphoglycolate phosphatase</fullName>
        <ecNumber evidence="4">3.1.3.18</ecNumber>
    </recommendedName>
</protein>
<evidence type="ECO:0000256" key="3">
    <source>
        <dbReference type="ARBA" id="ARBA00006171"/>
    </source>
</evidence>
<dbReference type="InterPro" id="IPR050155">
    <property type="entry name" value="HAD-like_hydrolase_sf"/>
</dbReference>
<dbReference type="Gene3D" id="3.40.50.1000">
    <property type="entry name" value="HAD superfamily/HAD-like"/>
    <property type="match status" value="1"/>
</dbReference>